<organism evidence="2 3">
    <name type="scientific">Candidatus Magasanikbacteria bacterium GW2011_GWC2_41_17</name>
    <dbReference type="NCBI Taxonomy" id="1619048"/>
    <lineage>
        <taxon>Bacteria</taxon>
        <taxon>Candidatus Magasanikiibacteriota</taxon>
    </lineage>
</organism>
<dbReference type="EMBL" id="LCAV01000005">
    <property type="protein sequence ID" value="KKR99585.1"/>
    <property type="molecule type" value="Genomic_DNA"/>
</dbReference>
<proteinExistence type="predicted"/>
<dbReference type="AlphaFoldDB" id="A0A0G0XRR0"/>
<dbReference type="STRING" id="1619048.UU49_C0005G0043"/>
<reference evidence="2 3" key="1">
    <citation type="journal article" date="2015" name="Nature">
        <title>rRNA introns, odd ribosomes, and small enigmatic genomes across a large radiation of phyla.</title>
        <authorList>
            <person name="Brown C.T."/>
            <person name="Hug L.A."/>
            <person name="Thomas B.C."/>
            <person name="Sharon I."/>
            <person name="Castelle C.J."/>
            <person name="Singh A."/>
            <person name="Wilkins M.J."/>
            <person name="Williams K.H."/>
            <person name="Banfield J.F."/>
        </authorList>
    </citation>
    <scope>NUCLEOTIDE SEQUENCE [LARGE SCALE GENOMIC DNA]</scope>
</reference>
<feature type="coiled-coil region" evidence="1">
    <location>
        <begin position="52"/>
        <end position="105"/>
    </location>
</feature>
<evidence type="ECO:0000313" key="3">
    <source>
        <dbReference type="Proteomes" id="UP000034108"/>
    </source>
</evidence>
<evidence type="ECO:0000313" key="2">
    <source>
        <dbReference type="EMBL" id="KKR99585.1"/>
    </source>
</evidence>
<dbReference type="Gene3D" id="1.10.287.1490">
    <property type="match status" value="1"/>
</dbReference>
<evidence type="ECO:0000256" key="1">
    <source>
        <dbReference type="SAM" id="Coils"/>
    </source>
</evidence>
<accession>A0A0G0XRR0</accession>
<name>A0A0G0XRR0_9BACT</name>
<dbReference type="Proteomes" id="UP000034108">
    <property type="component" value="Unassembled WGS sequence"/>
</dbReference>
<sequence>MSDEVREEEKKVGELVMKMIAFLSEDKGWSVDLDKLHLFGYSKVGGLFNNDVDELQKDISPLDEEMKEALSKLEVVEQSYWKLGVKKLRERIGVLGEKISELVNRQNELKIRVGEKRKEFIKIEAVLRGQISVYHTRLQQLEQKTGKKPEGTKIKLSDDFLKDFYRTRGGYDAPIAGFGIYKPLLKQFGFDADRSVAK</sequence>
<comment type="caution">
    <text evidence="2">The sequence shown here is derived from an EMBL/GenBank/DDBJ whole genome shotgun (WGS) entry which is preliminary data.</text>
</comment>
<protein>
    <submittedName>
        <fullName evidence="2">Uncharacterized protein</fullName>
    </submittedName>
</protein>
<gene>
    <name evidence="2" type="ORF">UU49_C0005G0043</name>
</gene>
<keyword evidence="1" id="KW-0175">Coiled coil</keyword>